<keyword evidence="1" id="KW-1133">Transmembrane helix</keyword>
<evidence type="ECO:0000313" key="2">
    <source>
        <dbReference type="EMBL" id="MFI1460463.1"/>
    </source>
</evidence>
<evidence type="ECO:0000313" key="3">
    <source>
        <dbReference type="Proteomes" id="UP001611263"/>
    </source>
</evidence>
<keyword evidence="1" id="KW-0812">Transmembrane</keyword>
<accession>A0ABW7TK22</accession>
<dbReference type="EMBL" id="JBIRUQ010000001">
    <property type="protein sequence ID" value="MFI1460463.1"/>
    <property type="molecule type" value="Genomic_DNA"/>
</dbReference>
<protein>
    <submittedName>
        <fullName evidence="2">Uncharacterized protein</fullName>
    </submittedName>
</protein>
<gene>
    <name evidence="2" type="ORF">ACH4WX_07025</name>
</gene>
<proteinExistence type="predicted"/>
<keyword evidence="1" id="KW-0472">Membrane</keyword>
<comment type="caution">
    <text evidence="2">The sequence shown here is derived from an EMBL/GenBank/DDBJ whole genome shotgun (WGS) entry which is preliminary data.</text>
</comment>
<dbReference type="GeneID" id="93504906"/>
<dbReference type="Proteomes" id="UP001611263">
    <property type="component" value="Unassembled WGS sequence"/>
</dbReference>
<organism evidence="2 3">
    <name type="scientific">Nocardia carnea</name>
    <dbReference type="NCBI Taxonomy" id="37328"/>
    <lineage>
        <taxon>Bacteria</taxon>
        <taxon>Bacillati</taxon>
        <taxon>Actinomycetota</taxon>
        <taxon>Actinomycetes</taxon>
        <taxon>Mycobacteriales</taxon>
        <taxon>Nocardiaceae</taxon>
        <taxon>Nocardia</taxon>
    </lineage>
</organism>
<reference evidence="2 3" key="1">
    <citation type="submission" date="2024-10" db="EMBL/GenBank/DDBJ databases">
        <title>The Natural Products Discovery Center: Release of the First 8490 Sequenced Strains for Exploring Actinobacteria Biosynthetic Diversity.</title>
        <authorList>
            <person name="Kalkreuter E."/>
            <person name="Kautsar S.A."/>
            <person name="Yang D."/>
            <person name="Bader C.D."/>
            <person name="Teijaro C.N."/>
            <person name="Fluegel L."/>
            <person name="Davis C.M."/>
            <person name="Simpson J.R."/>
            <person name="Lauterbach L."/>
            <person name="Steele A.D."/>
            <person name="Gui C."/>
            <person name="Meng S."/>
            <person name="Li G."/>
            <person name="Viehrig K."/>
            <person name="Ye F."/>
            <person name="Su P."/>
            <person name="Kiefer A.F."/>
            <person name="Nichols A."/>
            <person name="Cepeda A.J."/>
            <person name="Yan W."/>
            <person name="Fan B."/>
            <person name="Jiang Y."/>
            <person name="Adhikari A."/>
            <person name="Zheng C.-J."/>
            <person name="Schuster L."/>
            <person name="Cowan T.M."/>
            <person name="Smanski M.J."/>
            <person name="Chevrette M.G."/>
            <person name="De Carvalho L.P.S."/>
            <person name="Shen B."/>
        </authorList>
    </citation>
    <scope>NUCLEOTIDE SEQUENCE [LARGE SCALE GENOMIC DNA]</scope>
    <source>
        <strain evidence="2 3">NPDC020568</strain>
    </source>
</reference>
<feature type="transmembrane region" description="Helical" evidence="1">
    <location>
        <begin position="88"/>
        <end position="113"/>
    </location>
</feature>
<evidence type="ECO:0000256" key="1">
    <source>
        <dbReference type="SAM" id="Phobius"/>
    </source>
</evidence>
<dbReference type="RefSeq" id="WP_156052214.1">
    <property type="nucleotide sequence ID" value="NZ_JBIRUQ010000001.1"/>
</dbReference>
<name>A0ABW7TK22_9NOCA</name>
<keyword evidence="3" id="KW-1185">Reference proteome</keyword>
<sequence length="148" mass="15054">MHSGAAGTFVRWLLPLFLAVALLGMHHLPAGEPAAASTQHELLRSVEPEAGPPVGAQSDPAHCCTTAAVLAPEPGHDSPGDHGAGHDLLHLCMAVLTALAGIVLALFVVACGVTGHTPAAVIPAVPLVWARPPPPLSRRLAALGVLRL</sequence>